<protein>
    <recommendedName>
        <fullName evidence="6">NAD-dependent epimerase/dehydratase domain-containing protein</fullName>
    </recommendedName>
</protein>
<keyword evidence="5" id="KW-0119">Carbohydrate metabolism</keyword>
<reference evidence="7" key="1">
    <citation type="submission" date="2018-05" db="EMBL/GenBank/DDBJ databases">
        <authorList>
            <person name="Lanie J.A."/>
            <person name="Ng W.-L."/>
            <person name="Kazmierczak K.M."/>
            <person name="Andrzejewski T.M."/>
            <person name="Davidsen T.M."/>
            <person name="Wayne K.J."/>
            <person name="Tettelin H."/>
            <person name="Glass J.I."/>
            <person name="Rusch D."/>
            <person name="Podicherti R."/>
            <person name="Tsui H.-C.T."/>
            <person name="Winkler M.E."/>
        </authorList>
    </citation>
    <scope>NUCLEOTIDE SEQUENCE</scope>
</reference>
<keyword evidence="3" id="KW-0520">NAD</keyword>
<proteinExistence type="inferred from homology"/>
<dbReference type="InterPro" id="IPR005886">
    <property type="entry name" value="UDP_G4E"/>
</dbReference>
<dbReference type="Pfam" id="PF01370">
    <property type="entry name" value="Epimerase"/>
    <property type="match status" value="1"/>
</dbReference>
<gene>
    <name evidence="7" type="ORF">METZ01_LOCUS326929</name>
</gene>
<dbReference type="NCBIfam" id="TIGR01179">
    <property type="entry name" value="galE"/>
    <property type="match status" value="1"/>
</dbReference>
<comment type="cofactor">
    <cofactor evidence="1">
        <name>NAD(+)</name>
        <dbReference type="ChEBI" id="CHEBI:57540"/>
    </cofactor>
</comment>
<evidence type="ECO:0000256" key="4">
    <source>
        <dbReference type="ARBA" id="ARBA00023235"/>
    </source>
</evidence>
<evidence type="ECO:0000313" key="7">
    <source>
        <dbReference type="EMBL" id="SVC74075.1"/>
    </source>
</evidence>
<dbReference type="PANTHER" id="PTHR43725:SF53">
    <property type="entry name" value="UDP-ARABINOSE 4-EPIMERASE 1"/>
    <property type="match status" value="1"/>
</dbReference>
<keyword evidence="4" id="KW-0413">Isomerase</keyword>
<organism evidence="7">
    <name type="scientific">marine metagenome</name>
    <dbReference type="NCBI Taxonomy" id="408172"/>
    <lineage>
        <taxon>unclassified sequences</taxon>
        <taxon>metagenomes</taxon>
        <taxon>ecological metagenomes</taxon>
    </lineage>
</organism>
<dbReference type="SUPFAM" id="SSF51735">
    <property type="entry name" value="NAD(P)-binding Rossmann-fold domains"/>
    <property type="match status" value="1"/>
</dbReference>
<dbReference type="GO" id="GO:0033499">
    <property type="term" value="P:galactose catabolic process via UDP-galactose, Leloir pathway"/>
    <property type="evidence" value="ECO:0007669"/>
    <property type="project" value="TreeGrafter"/>
</dbReference>
<dbReference type="Gene3D" id="3.40.50.720">
    <property type="entry name" value="NAD(P)-binding Rossmann-like Domain"/>
    <property type="match status" value="1"/>
</dbReference>
<sequence>MKILVAGGAGYIGSHVVFELIDQGHDVTIFDDMSLGSEKNIDSRANFVKGSTMVESDLDSVCQDRFDCVLHFAAWKAAGESMTNPGKYAKNNLNGTINLINACDRYDIEYFIFSSSAAVYGMPEYLPIDEIHPLNPGNYYGATKLMVEKNLEWFSELKGMKYASLRYFNAAGYDVQGRITGLEKKPQNLIPITMEVACGIKDDMKVFGNDYSTEDGTGVRDYIHVNDLAVAHVNALDYLVNNNKDLLVNLGTGKGHSVLSVIEKTEEVTGKAVQFEVVDRRNGDPDTIIAISKLANDLMNWIPTHSDLDTLIRSTWQVYKE</sequence>
<dbReference type="PANTHER" id="PTHR43725">
    <property type="entry name" value="UDP-GLUCOSE 4-EPIMERASE"/>
    <property type="match status" value="1"/>
</dbReference>
<accession>A0A382PN27</accession>
<dbReference type="Gene3D" id="3.90.25.10">
    <property type="entry name" value="UDP-galactose 4-epimerase, domain 1"/>
    <property type="match status" value="1"/>
</dbReference>
<evidence type="ECO:0000256" key="5">
    <source>
        <dbReference type="ARBA" id="ARBA00023277"/>
    </source>
</evidence>
<evidence type="ECO:0000256" key="3">
    <source>
        <dbReference type="ARBA" id="ARBA00023027"/>
    </source>
</evidence>
<evidence type="ECO:0000256" key="2">
    <source>
        <dbReference type="ARBA" id="ARBA00007637"/>
    </source>
</evidence>
<dbReference type="EMBL" id="UINC01108175">
    <property type="protein sequence ID" value="SVC74075.1"/>
    <property type="molecule type" value="Genomic_DNA"/>
</dbReference>
<dbReference type="InterPro" id="IPR001509">
    <property type="entry name" value="Epimerase_deHydtase"/>
</dbReference>
<evidence type="ECO:0000256" key="1">
    <source>
        <dbReference type="ARBA" id="ARBA00001911"/>
    </source>
</evidence>
<dbReference type="GO" id="GO:0003978">
    <property type="term" value="F:UDP-glucose 4-epimerase activity"/>
    <property type="evidence" value="ECO:0007669"/>
    <property type="project" value="InterPro"/>
</dbReference>
<evidence type="ECO:0000259" key="6">
    <source>
        <dbReference type="Pfam" id="PF01370"/>
    </source>
</evidence>
<dbReference type="InterPro" id="IPR036291">
    <property type="entry name" value="NAD(P)-bd_dom_sf"/>
</dbReference>
<feature type="non-terminal residue" evidence="7">
    <location>
        <position position="321"/>
    </location>
</feature>
<feature type="domain" description="NAD-dependent epimerase/dehydratase" evidence="6">
    <location>
        <begin position="3"/>
        <end position="251"/>
    </location>
</feature>
<comment type="similarity">
    <text evidence="2">Belongs to the NAD(P)-dependent epimerase/dehydratase family.</text>
</comment>
<name>A0A382PN27_9ZZZZ</name>
<dbReference type="AlphaFoldDB" id="A0A382PN27"/>